<sequence length="99" mass="10336">MLRSSPGFSACSSTSGSLSPTAGAGGRGPPLPLTDDAGRHYCTRLSPADASFPVIKGEMALREHVLMFRLDAAGGGEGEELQLGLPGLRFCVLIHPLYH</sequence>
<evidence type="ECO:0000313" key="3">
    <source>
        <dbReference type="Proteomes" id="UP001152622"/>
    </source>
</evidence>
<accession>A0A9Q1IK33</accession>
<evidence type="ECO:0000313" key="2">
    <source>
        <dbReference type="EMBL" id="KAJ8342496.1"/>
    </source>
</evidence>
<organism evidence="2 3">
    <name type="scientific">Synaphobranchus kaupii</name>
    <name type="common">Kaup's arrowtooth eel</name>
    <dbReference type="NCBI Taxonomy" id="118154"/>
    <lineage>
        <taxon>Eukaryota</taxon>
        <taxon>Metazoa</taxon>
        <taxon>Chordata</taxon>
        <taxon>Craniata</taxon>
        <taxon>Vertebrata</taxon>
        <taxon>Euteleostomi</taxon>
        <taxon>Actinopterygii</taxon>
        <taxon>Neopterygii</taxon>
        <taxon>Teleostei</taxon>
        <taxon>Anguilliformes</taxon>
        <taxon>Synaphobranchidae</taxon>
        <taxon>Synaphobranchus</taxon>
    </lineage>
</organism>
<reference evidence="2" key="1">
    <citation type="journal article" date="2023" name="Science">
        <title>Genome structures resolve the early diversification of teleost fishes.</title>
        <authorList>
            <person name="Parey E."/>
            <person name="Louis A."/>
            <person name="Montfort J."/>
            <person name="Bouchez O."/>
            <person name="Roques C."/>
            <person name="Iampietro C."/>
            <person name="Lluch J."/>
            <person name="Castinel A."/>
            <person name="Donnadieu C."/>
            <person name="Desvignes T."/>
            <person name="Floi Bucao C."/>
            <person name="Jouanno E."/>
            <person name="Wen M."/>
            <person name="Mejri S."/>
            <person name="Dirks R."/>
            <person name="Jansen H."/>
            <person name="Henkel C."/>
            <person name="Chen W.J."/>
            <person name="Zahm M."/>
            <person name="Cabau C."/>
            <person name="Klopp C."/>
            <person name="Thompson A.W."/>
            <person name="Robinson-Rechavi M."/>
            <person name="Braasch I."/>
            <person name="Lecointre G."/>
            <person name="Bobe J."/>
            <person name="Postlethwait J.H."/>
            <person name="Berthelot C."/>
            <person name="Roest Crollius H."/>
            <person name="Guiguen Y."/>
        </authorList>
    </citation>
    <scope>NUCLEOTIDE SEQUENCE</scope>
    <source>
        <strain evidence="2">WJC10195</strain>
    </source>
</reference>
<dbReference type="EMBL" id="JAINUF010000014">
    <property type="protein sequence ID" value="KAJ8342496.1"/>
    <property type="molecule type" value="Genomic_DNA"/>
</dbReference>
<dbReference type="Proteomes" id="UP001152622">
    <property type="component" value="Chromosome 14"/>
</dbReference>
<feature type="region of interest" description="Disordered" evidence="1">
    <location>
        <begin position="1"/>
        <end position="38"/>
    </location>
</feature>
<name>A0A9Q1IK33_SYNKA</name>
<protein>
    <submittedName>
        <fullName evidence="2">Uncharacterized protein</fullName>
    </submittedName>
</protein>
<keyword evidence="3" id="KW-1185">Reference proteome</keyword>
<proteinExistence type="predicted"/>
<gene>
    <name evidence="2" type="ORF">SKAU_G00324240</name>
</gene>
<evidence type="ECO:0000256" key="1">
    <source>
        <dbReference type="SAM" id="MobiDB-lite"/>
    </source>
</evidence>
<dbReference type="AlphaFoldDB" id="A0A9Q1IK33"/>
<feature type="compositionally biased region" description="Polar residues" evidence="1">
    <location>
        <begin position="1"/>
        <end position="19"/>
    </location>
</feature>
<comment type="caution">
    <text evidence="2">The sequence shown here is derived from an EMBL/GenBank/DDBJ whole genome shotgun (WGS) entry which is preliminary data.</text>
</comment>